<sequence length="1348" mass="137440">MLDSPPPRSGPVPRRWTLHIAGGEVDVEVSAPEDAVLAQVHPALAAAGLPAEGLWAGSRSLTPDTPLTDPALRHGARLGVDRPGPRGPGPGGALELHVCGGPGAGRTHPLTRGVLVVGRGRGPGHPPAARLAVPDGQVSRAHVEVTVTGSGVVVRDLGSANGSRLDRTAAGGGGCEIGPDPVGWPLGAVLRIGATALRLVAPHAAPVGAGPGPGGRQRVRSADGPGHPAVAPVVVDVPGAPPAPAHRSPAWPAIVLPAAGGAAMAWVLSAPQFLLLALLGPLVALGTWGSDRWSGRRGHRRRTVDHAVAVAEVDARTDRAVADELARRDLRAPDPAALVAAATRRSVPLWTRGRADPDLLVVRLGTGPGVTAVVRRTAEAPDAPEPADRVPVTVDLRAVGLDLRGPRPAVLGVLRSLVSQVAVLHPPDAVAITVLAAPGRLPDWRWTRWLPHVAVGTAAPGDAVPVGPVHLLVVDGAPADDARTGPLPRAGVVLAGAGGPARDDRTAVVEVAGDTDGRARLRRPGKPDQPLDLDLVDPGVADRLARDLAPLAVPRAAGGLPAQVRWRDLVRDTPPRWSRSRTHLTCLLGTGAAGPVALDLCAAGPHAVVAGTTGAGKSELLRTLVLGLASAHPPDLCSFLLVDYKGGAAFAEATDLPHTVGVLTDLDGASTARALRSLGAELTRRERLLADHGARDLAELGPQVLAPRLVIVVDEFATLGDELPGFVPGLVAIAQRGRSLGVHLVLATQRPAGSVGPEIRANCSVRLCLRTTDEAGSRDVLGVPDAAWLPVDRPGRALLRVGGDHPVALQVARVGGSGPPDGAPAVTVRPWRWPVEPVHEPATDPAERTDLVEQVARLRTRAATEGLPAPPRPWLPALPDRVPPGAPGADPSRPPGVLVWGLVDRPEVQAQEPLLVDLAAGGCWLVVGGPGSGRSTALATLLAAAEDRLDPDALHVHAVDHAGGALAGAVRGGRHTGTHLERGDDHRLQRLVTRLQQEVDRRRAAPGTAPALLLLVDGVDSVWTALEELAPGSGSAALLRLLREGAAVGLTAVLTADRVLPGSRLAGAATHRLVLPLVDLADYAVAGVPARAVPGHRPPGRALLGDDAQEVQLALPGELHRPAVPGPARVLPGRIEVVELAPDPPAPAVGALPTGVVVLGPGGDDGAPVLLDLVRSGGLLVAGPPGSGRSCTLRALAARLVAAGTPVALVTGPRGPAGSPVPAGALVVDPGGVRALQDWVAAVTGELAVVLADDLGRLPDPMLDALAGLAAPGGPTVLVAAAAPADLTGFRGPAPALRRTRTALLLRPDRGDAELLSLRLPRAALPSRPGSGWLVTAGAPTRVQVSRR</sequence>
<keyword evidence="9" id="KW-1185">Reference proteome</keyword>
<evidence type="ECO:0000256" key="1">
    <source>
        <dbReference type="ARBA" id="ARBA00022553"/>
    </source>
</evidence>
<keyword evidence="2 4" id="KW-0547">Nucleotide-binding</keyword>
<dbReference type="SUPFAM" id="SSF52540">
    <property type="entry name" value="P-loop containing nucleoside triphosphate hydrolases"/>
    <property type="match status" value="3"/>
</dbReference>
<evidence type="ECO:0000256" key="5">
    <source>
        <dbReference type="SAM" id="MobiDB-lite"/>
    </source>
</evidence>
<dbReference type="InterPro" id="IPR002543">
    <property type="entry name" value="FtsK_dom"/>
</dbReference>
<dbReference type="InterPro" id="IPR050206">
    <property type="entry name" value="FtsK/SpoIIIE/SftA"/>
</dbReference>
<dbReference type="PANTHER" id="PTHR22683:SF1">
    <property type="entry name" value="TYPE VII SECRETION SYSTEM PROTEIN ESSC"/>
    <property type="match status" value="1"/>
</dbReference>
<comment type="caution">
    <text evidence="8">The sequence shown here is derived from an EMBL/GenBank/DDBJ whole genome shotgun (WGS) entry which is preliminary data.</text>
</comment>
<evidence type="ECO:0000313" key="9">
    <source>
        <dbReference type="Proteomes" id="UP001373496"/>
    </source>
</evidence>
<dbReference type="CDD" id="cd01127">
    <property type="entry name" value="TrwB_TraG_TraD_VirD4"/>
    <property type="match status" value="1"/>
</dbReference>
<dbReference type="Gene3D" id="2.60.200.20">
    <property type="match status" value="1"/>
</dbReference>
<evidence type="ECO:0000256" key="2">
    <source>
        <dbReference type="ARBA" id="ARBA00022741"/>
    </source>
</evidence>
<feature type="region of interest" description="Disordered" evidence="5">
    <location>
        <begin position="60"/>
        <end position="89"/>
    </location>
</feature>
<protein>
    <submittedName>
        <fullName evidence="8">FtsK/SpoIIIE domain-containing protein</fullName>
    </submittedName>
</protein>
<reference evidence="8 9" key="1">
    <citation type="submission" date="2024-03" db="EMBL/GenBank/DDBJ databases">
        <title>Draft genome sequence of Klenkia terrae.</title>
        <authorList>
            <person name="Duangmal K."/>
            <person name="Chantavorakit T."/>
        </authorList>
    </citation>
    <scope>NUCLEOTIDE SEQUENCE [LARGE SCALE GENOMIC DNA]</scope>
    <source>
        <strain evidence="8 9">JCM 17786</strain>
    </source>
</reference>
<dbReference type="Pfam" id="PF00498">
    <property type="entry name" value="FHA"/>
    <property type="match status" value="1"/>
</dbReference>
<feature type="binding site" evidence="4">
    <location>
        <begin position="611"/>
        <end position="618"/>
    </location>
    <ligand>
        <name>ATP</name>
        <dbReference type="ChEBI" id="CHEBI:30616"/>
    </ligand>
</feature>
<dbReference type="PROSITE" id="PS50006">
    <property type="entry name" value="FHA_DOMAIN"/>
    <property type="match status" value="1"/>
</dbReference>
<evidence type="ECO:0000259" key="7">
    <source>
        <dbReference type="PROSITE" id="PS50901"/>
    </source>
</evidence>
<evidence type="ECO:0000259" key="6">
    <source>
        <dbReference type="PROSITE" id="PS50006"/>
    </source>
</evidence>
<evidence type="ECO:0000256" key="3">
    <source>
        <dbReference type="ARBA" id="ARBA00022840"/>
    </source>
</evidence>
<proteinExistence type="predicted"/>
<feature type="domain" description="FtsK" evidence="7">
    <location>
        <begin position="593"/>
        <end position="778"/>
    </location>
</feature>
<organism evidence="8 9">
    <name type="scientific">Klenkia terrae</name>
    <dbReference type="NCBI Taxonomy" id="1052259"/>
    <lineage>
        <taxon>Bacteria</taxon>
        <taxon>Bacillati</taxon>
        <taxon>Actinomycetota</taxon>
        <taxon>Actinomycetes</taxon>
        <taxon>Geodermatophilales</taxon>
        <taxon>Geodermatophilaceae</taxon>
        <taxon>Klenkia</taxon>
    </lineage>
</organism>
<dbReference type="SMART" id="SM00382">
    <property type="entry name" value="AAA"/>
    <property type="match status" value="3"/>
</dbReference>
<dbReference type="CDD" id="cd00060">
    <property type="entry name" value="FHA"/>
    <property type="match status" value="1"/>
</dbReference>
<dbReference type="EMBL" id="JBAPLV010000005">
    <property type="protein sequence ID" value="MEI4278154.1"/>
    <property type="molecule type" value="Genomic_DNA"/>
</dbReference>
<dbReference type="PANTHER" id="PTHR22683">
    <property type="entry name" value="SPORULATION PROTEIN RELATED"/>
    <property type="match status" value="1"/>
</dbReference>
<dbReference type="InterPro" id="IPR008984">
    <property type="entry name" value="SMAD_FHA_dom_sf"/>
</dbReference>
<keyword evidence="1" id="KW-0597">Phosphoprotein</keyword>
<dbReference type="RefSeq" id="WP_336392011.1">
    <property type="nucleotide sequence ID" value="NZ_JBAPLV010000005.1"/>
</dbReference>
<feature type="domain" description="FtsK" evidence="7">
    <location>
        <begin position="911"/>
        <end position="1084"/>
    </location>
</feature>
<keyword evidence="3 4" id="KW-0067">ATP-binding</keyword>
<dbReference type="Gene3D" id="3.40.50.300">
    <property type="entry name" value="P-loop containing nucleotide triphosphate hydrolases"/>
    <property type="match status" value="3"/>
</dbReference>
<feature type="domain" description="FHA" evidence="6">
    <location>
        <begin position="115"/>
        <end position="170"/>
    </location>
</feature>
<dbReference type="PROSITE" id="PS50901">
    <property type="entry name" value="FTSK"/>
    <property type="match status" value="2"/>
</dbReference>
<dbReference type="InterPro" id="IPR003593">
    <property type="entry name" value="AAA+_ATPase"/>
</dbReference>
<evidence type="ECO:0000313" key="8">
    <source>
        <dbReference type="EMBL" id="MEI4278154.1"/>
    </source>
</evidence>
<dbReference type="InterPro" id="IPR027417">
    <property type="entry name" value="P-loop_NTPase"/>
</dbReference>
<dbReference type="Pfam" id="PF01580">
    <property type="entry name" value="FtsK_SpoIIIE"/>
    <property type="match status" value="2"/>
</dbReference>
<dbReference type="Proteomes" id="UP001373496">
    <property type="component" value="Unassembled WGS sequence"/>
</dbReference>
<accession>A0ABU8E3D6</accession>
<name>A0ABU8E3D6_9ACTN</name>
<feature type="binding site" evidence="4">
    <location>
        <begin position="928"/>
        <end position="935"/>
    </location>
    <ligand>
        <name>ATP</name>
        <dbReference type="ChEBI" id="CHEBI:30616"/>
    </ligand>
</feature>
<evidence type="ECO:0000256" key="4">
    <source>
        <dbReference type="PROSITE-ProRule" id="PRU00289"/>
    </source>
</evidence>
<dbReference type="SUPFAM" id="SSF49879">
    <property type="entry name" value="SMAD/FHA domain"/>
    <property type="match status" value="1"/>
</dbReference>
<dbReference type="InterPro" id="IPR000253">
    <property type="entry name" value="FHA_dom"/>
</dbReference>
<gene>
    <name evidence="8" type="ORF">UXQ13_06710</name>
</gene>